<gene>
    <name evidence="3" type="ORF">ILEXP_LOCUS11794</name>
    <name evidence="2" type="ORF">ILEXP_LOCUS9834</name>
</gene>
<evidence type="ECO:0000313" key="3">
    <source>
        <dbReference type="EMBL" id="CAK9144053.1"/>
    </source>
</evidence>
<protein>
    <submittedName>
        <fullName evidence="3">Uncharacterized protein</fullName>
    </submittedName>
</protein>
<keyword evidence="4" id="KW-1185">Reference proteome</keyword>
<feature type="region of interest" description="Disordered" evidence="1">
    <location>
        <begin position="95"/>
        <end position="114"/>
    </location>
</feature>
<feature type="region of interest" description="Disordered" evidence="1">
    <location>
        <begin position="45"/>
        <end position="65"/>
    </location>
</feature>
<feature type="compositionally biased region" description="Basic and acidic residues" evidence="1">
    <location>
        <begin position="45"/>
        <end position="60"/>
    </location>
</feature>
<sequence>VLAMNLINGIRILDKDTDILSMVEWIPTYRVIEIYLEHNQEMHEANVGRNKDERNKHDSGGSDYSNLAIGHDTGYGMTDNDLMFDTNVDNMAEGNGVNSKSKLGPSVEAVVGPL</sequence>
<dbReference type="EMBL" id="CAUOFW020001203">
    <property type="protein sequence ID" value="CAK9142179.1"/>
    <property type="molecule type" value="Genomic_DNA"/>
</dbReference>
<proteinExistence type="predicted"/>
<evidence type="ECO:0000313" key="4">
    <source>
        <dbReference type="Proteomes" id="UP001642360"/>
    </source>
</evidence>
<dbReference type="Proteomes" id="UP001642360">
    <property type="component" value="Unassembled WGS sequence"/>
</dbReference>
<feature type="non-terminal residue" evidence="3">
    <location>
        <position position="1"/>
    </location>
</feature>
<organism evidence="3 4">
    <name type="scientific">Ilex paraguariensis</name>
    <name type="common">yerba mate</name>
    <dbReference type="NCBI Taxonomy" id="185542"/>
    <lineage>
        <taxon>Eukaryota</taxon>
        <taxon>Viridiplantae</taxon>
        <taxon>Streptophyta</taxon>
        <taxon>Embryophyta</taxon>
        <taxon>Tracheophyta</taxon>
        <taxon>Spermatophyta</taxon>
        <taxon>Magnoliopsida</taxon>
        <taxon>eudicotyledons</taxon>
        <taxon>Gunneridae</taxon>
        <taxon>Pentapetalae</taxon>
        <taxon>asterids</taxon>
        <taxon>campanulids</taxon>
        <taxon>Aquifoliales</taxon>
        <taxon>Aquifoliaceae</taxon>
        <taxon>Ilex</taxon>
    </lineage>
</organism>
<evidence type="ECO:0000256" key="1">
    <source>
        <dbReference type="SAM" id="MobiDB-lite"/>
    </source>
</evidence>
<name>A0ABC8RH46_9AQUA</name>
<evidence type="ECO:0000313" key="2">
    <source>
        <dbReference type="EMBL" id="CAK9142179.1"/>
    </source>
</evidence>
<reference evidence="3 4" key="1">
    <citation type="submission" date="2024-02" db="EMBL/GenBank/DDBJ databases">
        <authorList>
            <person name="Vignale AGUSTIN F."/>
            <person name="Sosa J E."/>
            <person name="Modenutti C."/>
        </authorList>
    </citation>
    <scope>NUCLEOTIDE SEQUENCE [LARGE SCALE GENOMIC DNA]</scope>
</reference>
<comment type="caution">
    <text evidence="3">The sequence shown here is derived from an EMBL/GenBank/DDBJ whole genome shotgun (WGS) entry which is preliminary data.</text>
</comment>
<dbReference type="EMBL" id="CAUOFW020001361">
    <property type="protein sequence ID" value="CAK9144053.1"/>
    <property type="molecule type" value="Genomic_DNA"/>
</dbReference>
<dbReference type="AlphaFoldDB" id="A0ABC8RH46"/>
<accession>A0ABC8RH46</accession>